<keyword evidence="5" id="KW-1185">Reference proteome</keyword>
<accession>A0AA40DL70</accession>
<keyword evidence="1" id="KW-0479">Metal-binding</keyword>
<keyword evidence="1" id="KW-0863">Zinc-finger</keyword>
<sequence length="275" mass="30631">MAPNDTFAQGNKLSLRAPSLQFPLPPSIARTIHLRHSDFPSSDPEQTSESDNIALSPYEPSTVTDNYDVNSALDELFGGPRSSLTPGTTFRPSLSPSQPPLEYTFATPPSLARVESSQPGKTSLRENKAASVIETCNDCGERFRDEEQLKKHHNQKHAPQTISCGLAGCQIKFSDARSRDRHRETAQVHQSASTLYFICPCGSKSPRKDHHMRHVEKAIGNPQSRCQKKGPFGCWCGATTERLMEHELHLEKCKRPGSRGRGRPRKAKQQERMTT</sequence>
<name>A0AA40DL70_9PEZI</name>
<feature type="compositionally biased region" description="Polar residues" evidence="2">
    <location>
        <begin position="82"/>
        <end position="96"/>
    </location>
</feature>
<evidence type="ECO:0000259" key="3">
    <source>
        <dbReference type="PROSITE" id="PS50157"/>
    </source>
</evidence>
<dbReference type="PROSITE" id="PS50157">
    <property type="entry name" value="ZINC_FINGER_C2H2_2"/>
    <property type="match status" value="1"/>
</dbReference>
<dbReference type="Proteomes" id="UP001172102">
    <property type="component" value="Unassembled WGS sequence"/>
</dbReference>
<feature type="region of interest" description="Disordered" evidence="2">
    <location>
        <begin position="34"/>
        <end position="66"/>
    </location>
</feature>
<dbReference type="InterPro" id="IPR013087">
    <property type="entry name" value="Znf_C2H2_type"/>
</dbReference>
<feature type="domain" description="C2H2-type" evidence="3">
    <location>
        <begin position="134"/>
        <end position="162"/>
    </location>
</feature>
<reference evidence="4" key="1">
    <citation type="submission" date="2023-06" db="EMBL/GenBank/DDBJ databases">
        <title>Genome-scale phylogeny and comparative genomics of the fungal order Sordariales.</title>
        <authorList>
            <consortium name="Lawrence Berkeley National Laboratory"/>
            <person name="Hensen N."/>
            <person name="Bonometti L."/>
            <person name="Westerberg I."/>
            <person name="Brannstrom I.O."/>
            <person name="Guillou S."/>
            <person name="Cros-Aarteil S."/>
            <person name="Calhoun S."/>
            <person name="Haridas S."/>
            <person name="Kuo A."/>
            <person name="Mondo S."/>
            <person name="Pangilinan J."/>
            <person name="Riley R."/>
            <person name="Labutti K."/>
            <person name="Andreopoulos B."/>
            <person name="Lipzen A."/>
            <person name="Chen C."/>
            <person name="Yanf M."/>
            <person name="Daum C."/>
            <person name="Ng V."/>
            <person name="Clum A."/>
            <person name="Steindorff A."/>
            <person name="Ohm R."/>
            <person name="Martin F."/>
            <person name="Silar P."/>
            <person name="Natvig D."/>
            <person name="Lalanne C."/>
            <person name="Gautier V."/>
            <person name="Ament-Velasquez S.L."/>
            <person name="Kruys A."/>
            <person name="Hutchinson M.I."/>
            <person name="Powell A.J."/>
            <person name="Barry K."/>
            <person name="Miller A.N."/>
            <person name="Grigoriev I.V."/>
            <person name="Debuchy R."/>
            <person name="Gladieux P."/>
            <person name="Thoren M.H."/>
            <person name="Johannesson H."/>
        </authorList>
    </citation>
    <scope>NUCLEOTIDE SEQUENCE</scope>
    <source>
        <strain evidence="4">SMH4607-1</strain>
    </source>
</reference>
<proteinExistence type="predicted"/>
<dbReference type="Gene3D" id="3.30.160.60">
    <property type="entry name" value="Classic Zinc Finger"/>
    <property type="match status" value="1"/>
</dbReference>
<evidence type="ECO:0000256" key="1">
    <source>
        <dbReference type="PROSITE-ProRule" id="PRU00042"/>
    </source>
</evidence>
<dbReference type="PROSITE" id="PS00028">
    <property type="entry name" value="ZINC_FINGER_C2H2_1"/>
    <property type="match status" value="1"/>
</dbReference>
<feature type="region of interest" description="Disordered" evidence="2">
    <location>
        <begin position="78"/>
        <end position="98"/>
    </location>
</feature>
<protein>
    <recommendedName>
        <fullName evidence="3">C2H2-type domain-containing protein</fullName>
    </recommendedName>
</protein>
<gene>
    <name evidence="4" type="ORF">B0H67DRAFT_557578</name>
</gene>
<evidence type="ECO:0000313" key="5">
    <source>
        <dbReference type="Proteomes" id="UP001172102"/>
    </source>
</evidence>
<dbReference type="GO" id="GO:0008270">
    <property type="term" value="F:zinc ion binding"/>
    <property type="evidence" value="ECO:0007669"/>
    <property type="project" value="UniProtKB-KW"/>
</dbReference>
<organism evidence="4 5">
    <name type="scientific">Lasiosphaeris hirsuta</name>
    <dbReference type="NCBI Taxonomy" id="260670"/>
    <lineage>
        <taxon>Eukaryota</taxon>
        <taxon>Fungi</taxon>
        <taxon>Dikarya</taxon>
        <taxon>Ascomycota</taxon>
        <taxon>Pezizomycotina</taxon>
        <taxon>Sordariomycetes</taxon>
        <taxon>Sordariomycetidae</taxon>
        <taxon>Sordariales</taxon>
        <taxon>Lasiosphaeriaceae</taxon>
        <taxon>Lasiosphaeris</taxon>
    </lineage>
</organism>
<dbReference type="EMBL" id="JAUKUA010000007">
    <property type="protein sequence ID" value="KAK0704857.1"/>
    <property type="molecule type" value="Genomic_DNA"/>
</dbReference>
<keyword evidence="1" id="KW-0862">Zinc</keyword>
<comment type="caution">
    <text evidence="4">The sequence shown here is derived from an EMBL/GenBank/DDBJ whole genome shotgun (WGS) entry which is preliminary data.</text>
</comment>
<dbReference type="SMART" id="SM00355">
    <property type="entry name" value="ZnF_C2H2"/>
    <property type="match status" value="2"/>
</dbReference>
<evidence type="ECO:0000256" key="2">
    <source>
        <dbReference type="SAM" id="MobiDB-lite"/>
    </source>
</evidence>
<feature type="region of interest" description="Disordered" evidence="2">
    <location>
        <begin position="252"/>
        <end position="275"/>
    </location>
</feature>
<dbReference type="AlphaFoldDB" id="A0AA40DL70"/>
<evidence type="ECO:0000313" key="4">
    <source>
        <dbReference type="EMBL" id="KAK0704857.1"/>
    </source>
</evidence>
<feature type="compositionally biased region" description="Polar residues" evidence="2">
    <location>
        <begin position="39"/>
        <end position="66"/>
    </location>
</feature>
<feature type="compositionally biased region" description="Basic residues" evidence="2">
    <location>
        <begin position="255"/>
        <end position="267"/>
    </location>
</feature>